<dbReference type="AlphaFoldDB" id="A0A1G6BPU0"/>
<dbReference type="OrthoDB" id="9801609at2"/>
<keyword evidence="3" id="KW-1185">Reference proteome</keyword>
<protein>
    <submittedName>
        <fullName evidence="2">Glycosyl transferases group 1</fullName>
    </submittedName>
</protein>
<keyword evidence="2" id="KW-0808">Transferase</keyword>
<sequence length="333" mass="37336">MTTYVFLPPMARVSGGLAVLMQMAEHLHQSDFKVRIVPRESGRPVLPTWLSVPAVDWNRLELREQDIWLVPEGWVNALTPGLQASAKCVVYVQNWAYLFSSLPNGVSWHDLPVSFLAVSRPVAWFIEQTLGRKCPVLRPGIDRSIFHPPLRKPDGPLRVAYMPRKNKAQVEMIRAIITARNPGLSLPDKLLWEEIHGQDQHGVARVLQRAHIFLATGYPEGFSLPPLEAMACGCLAVGFTGFGGWEYMTQIEQEGWRPWWPIPTSPWPGNGYWVPDGDALAAALALERAVRLWTDAAVQEREQALRAGQQTAQAFDLDAQRGQVIDVWRGINA</sequence>
<gene>
    <name evidence="2" type="ORF">SAMN05660653_01102</name>
</gene>
<proteinExistence type="predicted"/>
<dbReference type="RefSeq" id="WP_092118320.1">
    <property type="nucleotide sequence ID" value="NZ_FMXO01000005.1"/>
</dbReference>
<dbReference type="EMBL" id="FMXO01000005">
    <property type="protein sequence ID" value="SDB22619.1"/>
    <property type="molecule type" value="Genomic_DNA"/>
</dbReference>
<reference evidence="2 3" key="1">
    <citation type="submission" date="2016-10" db="EMBL/GenBank/DDBJ databases">
        <authorList>
            <person name="de Groot N.N."/>
        </authorList>
    </citation>
    <scope>NUCLEOTIDE SEQUENCE [LARGE SCALE GENOMIC DNA]</scope>
    <source>
        <strain evidence="2 3">ASO4-2</strain>
    </source>
</reference>
<organism evidence="2 3">
    <name type="scientific">Desulfonatronum thiosulfatophilum</name>
    <dbReference type="NCBI Taxonomy" id="617002"/>
    <lineage>
        <taxon>Bacteria</taxon>
        <taxon>Pseudomonadati</taxon>
        <taxon>Thermodesulfobacteriota</taxon>
        <taxon>Desulfovibrionia</taxon>
        <taxon>Desulfovibrionales</taxon>
        <taxon>Desulfonatronaceae</taxon>
        <taxon>Desulfonatronum</taxon>
    </lineage>
</organism>
<dbReference type="SUPFAM" id="SSF53756">
    <property type="entry name" value="UDP-Glycosyltransferase/glycogen phosphorylase"/>
    <property type="match status" value="1"/>
</dbReference>
<evidence type="ECO:0000313" key="2">
    <source>
        <dbReference type="EMBL" id="SDB22619.1"/>
    </source>
</evidence>
<dbReference type="InterPro" id="IPR001296">
    <property type="entry name" value="Glyco_trans_1"/>
</dbReference>
<evidence type="ECO:0000313" key="3">
    <source>
        <dbReference type="Proteomes" id="UP000198771"/>
    </source>
</evidence>
<dbReference type="STRING" id="617002.SAMN05660653_01102"/>
<dbReference type="Pfam" id="PF00534">
    <property type="entry name" value="Glycos_transf_1"/>
    <property type="match status" value="1"/>
</dbReference>
<name>A0A1G6BPU0_9BACT</name>
<dbReference type="Proteomes" id="UP000198771">
    <property type="component" value="Unassembled WGS sequence"/>
</dbReference>
<accession>A0A1G6BPU0</accession>
<evidence type="ECO:0000259" key="1">
    <source>
        <dbReference type="Pfam" id="PF00534"/>
    </source>
</evidence>
<feature type="domain" description="Glycosyl transferase family 1" evidence="1">
    <location>
        <begin position="197"/>
        <end position="290"/>
    </location>
</feature>
<dbReference type="GO" id="GO:0016757">
    <property type="term" value="F:glycosyltransferase activity"/>
    <property type="evidence" value="ECO:0007669"/>
    <property type="project" value="InterPro"/>
</dbReference>
<dbReference type="Gene3D" id="3.40.50.2000">
    <property type="entry name" value="Glycogen Phosphorylase B"/>
    <property type="match status" value="1"/>
</dbReference>